<dbReference type="GO" id="GO:0032357">
    <property type="term" value="F:oxidized purine DNA binding"/>
    <property type="evidence" value="ECO:0007669"/>
    <property type="project" value="TreeGrafter"/>
</dbReference>
<keyword evidence="4" id="KW-0378">Hydrolase</keyword>
<organism evidence="10 11">
    <name type="scientific">Neurospora tetraspora</name>
    <dbReference type="NCBI Taxonomy" id="94610"/>
    <lineage>
        <taxon>Eukaryota</taxon>
        <taxon>Fungi</taxon>
        <taxon>Dikarya</taxon>
        <taxon>Ascomycota</taxon>
        <taxon>Pezizomycotina</taxon>
        <taxon>Sordariomycetes</taxon>
        <taxon>Sordariomycetidae</taxon>
        <taxon>Sordariales</taxon>
        <taxon>Sordariaceae</taxon>
        <taxon>Neurospora</taxon>
    </lineage>
</organism>
<dbReference type="GO" id="GO:0000701">
    <property type="term" value="F:purine-specific mismatch base pair DNA N-glycosylase activity"/>
    <property type="evidence" value="ECO:0007669"/>
    <property type="project" value="TreeGrafter"/>
</dbReference>
<keyword evidence="3" id="KW-0227">DNA damage</keyword>
<evidence type="ECO:0000256" key="6">
    <source>
        <dbReference type="ARBA" id="ARBA00023014"/>
    </source>
</evidence>
<feature type="region of interest" description="Disordered" evidence="9">
    <location>
        <begin position="187"/>
        <end position="209"/>
    </location>
</feature>
<evidence type="ECO:0000256" key="1">
    <source>
        <dbReference type="ARBA" id="ARBA00001966"/>
    </source>
</evidence>
<protein>
    <submittedName>
        <fullName evidence="10">Uncharacterized protein</fullName>
    </submittedName>
</protein>
<dbReference type="GO" id="GO:0051536">
    <property type="term" value="F:iron-sulfur cluster binding"/>
    <property type="evidence" value="ECO:0007669"/>
    <property type="project" value="UniProtKB-KW"/>
</dbReference>
<dbReference type="GO" id="GO:0006298">
    <property type="term" value="P:mismatch repair"/>
    <property type="evidence" value="ECO:0007669"/>
    <property type="project" value="TreeGrafter"/>
</dbReference>
<comment type="caution">
    <text evidence="10">The sequence shown here is derived from an EMBL/GenBank/DDBJ whole genome shotgun (WGS) entry which is preliminary data.</text>
</comment>
<keyword evidence="2" id="KW-0479">Metal-binding</keyword>
<accession>A0AAE0JE27</accession>
<keyword evidence="6" id="KW-0411">Iron-sulfur</keyword>
<name>A0AAE0JE27_9PEZI</name>
<dbReference type="AlphaFoldDB" id="A0AAE0JE27"/>
<dbReference type="GO" id="GO:0006284">
    <property type="term" value="P:base-excision repair"/>
    <property type="evidence" value="ECO:0007669"/>
    <property type="project" value="InterPro"/>
</dbReference>
<evidence type="ECO:0000313" key="10">
    <source>
        <dbReference type="EMBL" id="KAK3343305.1"/>
    </source>
</evidence>
<dbReference type="InterPro" id="IPR011257">
    <property type="entry name" value="DNA_glycosylase"/>
</dbReference>
<feature type="compositionally biased region" description="Pro residues" evidence="9">
    <location>
        <begin position="187"/>
        <end position="200"/>
    </location>
</feature>
<evidence type="ECO:0000256" key="8">
    <source>
        <dbReference type="ARBA" id="ARBA00023295"/>
    </source>
</evidence>
<dbReference type="GO" id="GO:0005634">
    <property type="term" value="C:nucleus"/>
    <property type="evidence" value="ECO:0007669"/>
    <property type="project" value="TreeGrafter"/>
</dbReference>
<dbReference type="RefSeq" id="XP_062681098.1">
    <property type="nucleotide sequence ID" value="XM_062829740.1"/>
</dbReference>
<evidence type="ECO:0000256" key="4">
    <source>
        <dbReference type="ARBA" id="ARBA00022801"/>
    </source>
</evidence>
<gene>
    <name evidence="10" type="ORF">B0H65DRAFT_550470</name>
</gene>
<proteinExistence type="predicted"/>
<evidence type="ECO:0000256" key="2">
    <source>
        <dbReference type="ARBA" id="ARBA00022723"/>
    </source>
</evidence>
<dbReference type="GO" id="GO:0035485">
    <property type="term" value="F:adenine/guanine mispair binding"/>
    <property type="evidence" value="ECO:0007669"/>
    <property type="project" value="TreeGrafter"/>
</dbReference>
<dbReference type="Gene3D" id="1.10.1670.10">
    <property type="entry name" value="Helix-hairpin-Helix base-excision DNA repair enzymes (C-terminal)"/>
    <property type="match status" value="1"/>
</dbReference>
<reference evidence="10" key="1">
    <citation type="journal article" date="2023" name="Mol. Phylogenet. Evol.">
        <title>Genome-scale phylogeny and comparative genomics of the fungal order Sordariales.</title>
        <authorList>
            <person name="Hensen N."/>
            <person name="Bonometti L."/>
            <person name="Westerberg I."/>
            <person name="Brannstrom I.O."/>
            <person name="Guillou S."/>
            <person name="Cros-Aarteil S."/>
            <person name="Calhoun S."/>
            <person name="Haridas S."/>
            <person name="Kuo A."/>
            <person name="Mondo S."/>
            <person name="Pangilinan J."/>
            <person name="Riley R."/>
            <person name="LaButti K."/>
            <person name="Andreopoulos B."/>
            <person name="Lipzen A."/>
            <person name="Chen C."/>
            <person name="Yan M."/>
            <person name="Daum C."/>
            <person name="Ng V."/>
            <person name="Clum A."/>
            <person name="Steindorff A."/>
            <person name="Ohm R.A."/>
            <person name="Martin F."/>
            <person name="Silar P."/>
            <person name="Natvig D.O."/>
            <person name="Lalanne C."/>
            <person name="Gautier V."/>
            <person name="Ament-Velasquez S.L."/>
            <person name="Kruys A."/>
            <person name="Hutchinson M.I."/>
            <person name="Powell A.J."/>
            <person name="Barry K."/>
            <person name="Miller A.N."/>
            <person name="Grigoriev I.V."/>
            <person name="Debuchy R."/>
            <person name="Gladieux P."/>
            <person name="Hiltunen Thoren M."/>
            <person name="Johannesson H."/>
        </authorList>
    </citation>
    <scope>NUCLEOTIDE SEQUENCE</scope>
    <source>
        <strain evidence="10">CBS 560.94</strain>
    </source>
</reference>
<dbReference type="SUPFAM" id="SSF48150">
    <property type="entry name" value="DNA-glycosylase"/>
    <property type="match status" value="1"/>
</dbReference>
<reference evidence="10" key="2">
    <citation type="submission" date="2023-06" db="EMBL/GenBank/DDBJ databases">
        <authorList>
            <consortium name="Lawrence Berkeley National Laboratory"/>
            <person name="Haridas S."/>
            <person name="Hensen N."/>
            <person name="Bonometti L."/>
            <person name="Westerberg I."/>
            <person name="Brannstrom I.O."/>
            <person name="Guillou S."/>
            <person name="Cros-Aarteil S."/>
            <person name="Calhoun S."/>
            <person name="Kuo A."/>
            <person name="Mondo S."/>
            <person name="Pangilinan J."/>
            <person name="Riley R."/>
            <person name="Labutti K."/>
            <person name="Andreopoulos B."/>
            <person name="Lipzen A."/>
            <person name="Chen C."/>
            <person name="Yanf M."/>
            <person name="Daum C."/>
            <person name="Ng V."/>
            <person name="Clum A."/>
            <person name="Steindorff A."/>
            <person name="Ohm R."/>
            <person name="Martin F."/>
            <person name="Silar P."/>
            <person name="Natvig D."/>
            <person name="Lalanne C."/>
            <person name="Gautier V."/>
            <person name="Ament-Velasquez S.L."/>
            <person name="Kruys A."/>
            <person name="Hutchinson M.I."/>
            <person name="Powell A.J."/>
            <person name="Barry K."/>
            <person name="Miller A.N."/>
            <person name="Grigoriev I.V."/>
            <person name="Debuchy R."/>
            <person name="Gladieux P."/>
            <person name="Thoren M.H."/>
            <person name="Johannesson H."/>
        </authorList>
    </citation>
    <scope>NUCLEOTIDE SEQUENCE</scope>
    <source>
        <strain evidence="10">CBS 560.94</strain>
    </source>
</reference>
<dbReference type="EMBL" id="JAUEPP010000005">
    <property type="protein sequence ID" value="KAK3343305.1"/>
    <property type="molecule type" value="Genomic_DNA"/>
</dbReference>
<keyword evidence="11" id="KW-1185">Reference proteome</keyword>
<dbReference type="GO" id="GO:0034039">
    <property type="term" value="F:8-oxo-7,8-dihydroguanine DNA N-glycosylase activity"/>
    <property type="evidence" value="ECO:0007669"/>
    <property type="project" value="TreeGrafter"/>
</dbReference>
<evidence type="ECO:0000256" key="9">
    <source>
        <dbReference type="SAM" id="MobiDB-lite"/>
    </source>
</evidence>
<evidence type="ECO:0000256" key="5">
    <source>
        <dbReference type="ARBA" id="ARBA00023004"/>
    </source>
</evidence>
<evidence type="ECO:0000256" key="3">
    <source>
        <dbReference type="ARBA" id="ARBA00022763"/>
    </source>
</evidence>
<keyword evidence="5" id="KW-0408">Iron</keyword>
<evidence type="ECO:0000256" key="7">
    <source>
        <dbReference type="ARBA" id="ARBA00023204"/>
    </source>
</evidence>
<keyword evidence="7" id="KW-0234">DNA repair</keyword>
<keyword evidence="8" id="KW-0326">Glycosidase</keyword>
<comment type="cofactor">
    <cofactor evidence="1">
        <name>[4Fe-4S] cluster</name>
        <dbReference type="ChEBI" id="CHEBI:49883"/>
    </cofactor>
</comment>
<dbReference type="InterPro" id="IPR023170">
    <property type="entry name" value="HhH_base_excis_C"/>
</dbReference>
<dbReference type="PANTHER" id="PTHR42944">
    <property type="entry name" value="ADENINE DNA GLYCOSYLASE"/>
    <property type="match status" value="1"/>
</dbReference>
<dbReference type="PANTHER" id="PTHR42944:SF1">
    <property type="entry name" value="ADENINE DNA GLYCOSYLASE"/>
    <property type="match status" value="1"/>
</dbReference>
<sequence length="330" mass="36856">MHDAFTKLPTELEPKTTTISSTKHLRFSQIFSSNSPHAHSDVRLVEQVAWDGVETEKEARAKRLGNKEVKWKVLNEGEKVADIGKRNRGPPPLSDRPGRWGQALAELGATICLPAPENSTCELCPIQGTCRAYAEGLEIAREQGLVLGHKQSDKEKGRQTLNGKVEELHKRQLVDIEDAACTLCPSPPPLPFLPPPPPSHPPHRPSDAPANRIKVETQDEADPDVQYLCTLPMTPLPSTEENIQHTRNIQNIQTTTKNVQTTRNTQMNRDENTISVTFYEQNSCLKAHVDDPNLNKPKPSNLLDPTAKEFITTYCAQYPYTKPKAQKQSK</sequence>
<dbReference type="GO" id="GO:0046872">
    <property type="term" value="F:metal ion binding"/>
    <property type="evidence" value="ECO:0007669"/>
    <property type="project" value="UniProtKB-KW"/>
</dbReference>
<dbReference type="InterPro" id="IPR044298">
    <property type="entry name" value="MIG/MutY"/>
</dbReference>
<dbReference type="Proteomes" id="UP001278500">
    <property type="component" value="Unassembled WGS sequence"/>
</dbReference>
<dbReference type="GeneID" id="87866894"/>
<evidence type="ECO:0000313" key="11">
    <source>
        <dbReference type="Proteomes" id="UP001278500"/>
    </source>
</evidence>